<evidence type="ECO:0000313" key="3">
    <source>
        <dbReference type="EMBL" id="GBQ93730.1"/>
    </source>
</evidence>
<evidence type="ECO:0000256" key="1">
    <source>
        <dbReference type="ARBA" id="ARBA00006484"/>
    </source>
</evidence>
<evidence type="ECO:0000313" key="4">
    <source>
        <dbReference type="Proteomes" id="UP001062776"/>
    </source>
</evidence>
<protein>
    <submittedName>
        <fullName evidence="3">Oxidoreductase</fullName>
    </submittedName>
</protein>
<dbReference type="Proteomes" id="UP001062776">
    <property type="component" value="Unassembled WGS sequence"/>
</dbReference>
<accession>A0ABQ0Q6M7</accession>
<evidence type="ECO:0000256" key="2">
    <source>
        <dbReference type="ARBA" id="ARBA00023002"/>
    </source>
</evidence>
<dbReference type="SUPFAM" id="SSF51735">
    <property type="entry name" value="NAD(P)-binding Rossmann-fold domains"/>
    <property type="match status" value="1"/>
</dbReference>
<dbReference type="InterPro" id="IPR036291">
    <property type="entry name" value="NAD(P)-bd_dom_sf"/>
</dbReference>
<dbReference type="InterPro" id="IPR020904">
    <property type="entry name" value="Sc_DH/Rdtase_CS"/>
</dbReference>
<dbReference type="PANTHER" id="PTHR42760">
    <property type="entry name" value="SHORT-CHAIN DEHYDROGENASES/REDUCTASES FAMILY MEMBER"/>
    <property type="match status" value="1"/>
</dbReference>
<dbReference type="PRINTS" id="PR00080">
    <property type="entry name" value="SDRFAMILY"/>
</dbReference>
<keyword evidence="2" id="KW-0560">Oxidoreductase</keyword>
<name>A0ABQ0Q6M7_9PROT</name>
<comment type="caution">
    <text evidence="3">The sequence shown here is derived from an EMBL/GenBank/DDBJ whole genome shotgun (WGS) entry which is preliminary data.</text>
</comment>
<dbReference type="NCBIfam" id="NF009383">
    <property type="entry name" value="PRK12742.1"/>
    <property type="match status" value="1"/>
</dbReference>
<dbReference type="CDD" id="cd05233">
    <property type="entry name" value="SDR_c"/>
    <property type="match status" value="1"/>
</dbReference>
<dbReference type="PROSITE" id="PS00061">
    <property type="entry name" value="ADH_SHORT"/>
    <property type="match status" value="1"/>
</dbReference>
<proteinExistence type="inferred from homology"/>
<dbReference type="Gene3D" id="3.40.50.720">
    <property type="entry name" value="NAD(P)-binding Rossmann-like Domain"/>
    <property type="match status" value="1"/>
</dbReference>
<dbReference type="PRINTS" id="PR00081">
    <property type="entry name" value="GDHRDH"/>
</dbReference>
<comment type="similarity">
    <text evidence="1">Belongs to the short-chain dehydrogenases/reductases (SDR) family.</text>
</comment>
<organism evidence="3 4">
    <name type="scientific">Asaia krungthepensis NRIC 0535</name>
    <dbReference type="NCBI Taxonomy" id="1307925"/>
    <lineage>
        <taxon>Bacteria</taxon>
        <taxon>Pseudomonadati</taxon>
        <taxon>Pseudomonadota</taxon>
        <taxon>Alphaproteobacteria</taxon>
        <taxon>Acetobacterales</taxon>
        <taxon>Acetobacteraceae</taxon>
        <taxon>Asaia</taxon>
    </lineage>
</organism>
<reference evidence="3" key="1">
    <citation type="submission" date="2013-04" db="EMBL/GenBank/DDBJ databases">
        <title>The genome sequencing project of 58 acetic acid bacteria.</title>
        <authorList>
            <person name="Okamoto-Kainuma A."/>
            <person name="Ishikawa M."/>
            <person name="Umino S."/>
            <person name="Koizumi Y."/>
            <person name="Shiwa Y."/>
            <person name="Yoshikawa H."/>
            <person name="Matsutani M."/>
            <person name="Matsushita K."/>
        </authorList>
    </citation>
    <scope>NUCLEOTIDE SEQUENCE</scope>
    <source>
        <strain evidence="3">NRIC 0535</strain>
    </source>
</reference>
<keyword evidence="4" id="KW-1185">Reference proteome</keyword>
<dbReference type="PANTHER" id="PTHR42760:SF133">
    <property type="entry name" value="3-OXOACYL-[ACYL-CARRIER-PROTEIN] REDUCTASE"/>
    <property type="match status" value="1"/>
</dbReference>
<sequence length="237" mass="24691">MSGSTARKILIIGGSRGIGAAIVGRFAAEGDDVSFTWSGSQEAADAVAVRTGARAIRSDASDRDATITLLQDTGPLDVLVYNSAVLLPGDPLTLKPDSVDHLIDVNIRGPYFASVEAARQMKRGGRIILIGSVHGDRMPFEGITAYGMSKSALQGLARGLARDLGARDITVNVVQPGPTNTDMNPDDGLLAQAMHDEMALKRHGTAEDVAHLVAYLAGPFARGITGAMHTIDGGFGA</sequence>
<dbReference type="EMBL" id="BAPV01000061">
    <property type="protein sequence ID" value="GBQ93730.1"/>
    <property type="molecule type" value="Genomic_DNA"/>
</dbReference>
<dbReference type="Pfam" id="PF13561">
    <property type="entry name" value="adh_short_C2"/>
    <property type="match status" value="1"/>
</dbReference>
<dbReference type="InterPro" id="IPR002347">
    <property type="entry name" value="SDR_fam"/>
</dbReference>
<dbReference type="RefSeq" id="WP_264817468.1">
    <property type="nucleotide sequence ID" value="NZ_BAPV01000061.1"/>
</dbReference>
<gene>
    <name evidence="3" type="ORF">AA0535_2928</name>
</gene>